<dbReference type="Gene3D" id="1.10.540.10">
    <property type="entry name" value="Acyl-CoA dehydrogenase/oxidase, N-terminal domain"/>
    <property type="match status" value="1"/>
</dbReference>
<dbReference type="InterPro" id="IPR037069">
    <property type="entry name" value="AcylCoA_DH/ox_N_sf"/>
</dbReference>
<keyword evidence="3" id="KW-0285">Flavoprotein</keyword>
<dbReference type="SUPFAM" id="SSF56645">
    <property type="entry name" value="Acyl-CoA dehydrogenase NM domain-like"/>
    <property type="match status" value="1"/>
</dbReference>
<gene>
    <name evidence="7" type="ORF">L3081_02040</name>
</gene>
<proteinExistence type="inferred from homology"/>
<dbReference type="PANTHER" id="PTHR43884:SF12">
    <property type="entry name" value="ISOVALERYL-COA DEHYDROGENASE, MITOCHONDRIAL-RELATED"/>
    <property type="match status" value="1"/>
</dbReference>
<keyword evidence="8" id="KW-1185">Reference proteome</keyword>
<dbReference type="EMBL" id="JAKKSL010000001">
    <property type="protein sequence ID" value="MCI2282398.1"/>
    <property type="molecule type" value="Genomic_DNA"/>
</dbReference>
<comment type="similarity">
    <text evidence="2">Belongs to the acyl-CoA dehydrogenase family.</text>
</comment>
<accession>A0ABS9WWU6</accession>
<dbReference type="Pfam" id="PF02771">
    <property type="entry name" value="Acyl-CoA_dh_N"/>
    <property type="match status" value="1"/>
</dbReference>
<dbReference type="Proteomes" id="UP001139646">
    <property type="component" value="Unassembled WGS sequence"/>
</dbReference>
<reference evidence="7" key="1">
    <citation type="submission" date="2022-01" db="EMBL/GenBank/DDBJ databases">
        <title>Colwellia maritima, isolated from seawater.</title>
        <authorList>
            <person name="Kristyanto S."/>
            <person name="Jung J."/>
            <person name="Jeon C.O."/>
        </authorList>
    </citation>
    <scope>NUCLEOTIDE SEQUENCE</scope>
    <source>
        <strain evidence="7">MSW7</strain>
    </source>
</reference>
<dbReference type="Pfam" id="PF00441">
    <property type="entry name" value="Acyl-CoA_dh_1"/>
    <property type="match status" value="1"/>
</dbReference>
<evidence type="ECO:0000313" key="7">
    <source>
        <dbReference type="EMBL" id="MCI2282398.1"/>
    </source>
</evidence>
<evidence type="ECO:0000256" key="2">
    <source>
        <dbReference type="ARBA" id="ARBA00009347"/>
    </source>
</evidence>
<dbReference type="InterPro" id="IPR036250">
    <property type="entry name" value="AcylCo_DH-like_C"/>
</dbReference>
<feature type="domain" description="Acyl-CoA dehydrogenase/oxidase N-terminal" evidence="6">
    <location>
        <begin position="20"/>
        <end position="112"/>
    </location>
</feature>
<comment type="caution">
    <text evidence="7">The sequence shown here is derived from an EMBL/GenBank/DDBJ whole genome shotgun (WGS) entry which is preliminary data.</text>
</comment>
<organism evidence="7 8">
    <name type="scientific">Colwellia maritima</name>
    <dbReference type="NCBI Taxonomy" id="2912588"/>
    <lineage>
        <taxon>Bacteria</taxon>
        <taxon>Pseudomonadati</taxon>
        <taxon>Pseudomonadota</taxon>
        <taxon>Gammaproteobacteria</taxon>
        <taxon>Alteromonadales</taxon>
        <taxon>Colwelliaceae</taxon>
        <taxon>Colwellia</taxon>
    </lineage>
</organism>
<dbReference type="PANTHER" id="PTHR43884">
    <property type="entry name" value="ACYL-COA DEHYDROGENASE"/>
    <property type="match status" value="1"/>
</dbReference>
<feature type="domain" description="Acyl-CoA dehydrogenase/oxidase C-terminal" evidence="5">
    <location>
        <begin position="217"/>
        <end position="291"/>
    </location>
</feature>
<comment type="cofactor">
    <cofactor evidence="1">
        <name>FAD</name>
        <dbReference type="ChEBI" id="CHEBI:57692"/>
    </cofactor>
</comment>
<evidence type="ECO:0000256" key="1">
    <source>
        <dbReference type="ARBA" id="ARBA00001974"/>
    </source>
</evidence>
<dbReference type="InterPro" id="IPR013786">
    <property type="entry name" value="AcylCoA_DH/ox_N"/>
</dbReference>
<dbReference type="InterPro" id="IPR009075">
    <property type="entry name" value="AcylCo_DH/oxidase_C"/>
</dbReference>
<evidence type="ECO:0000256" key="3">
    <source>
        <dbReference type="ARBA" id="ARBA00022630"/>
    </source>
</evidence>
<dbReference type="InterPro" id="IPR009100">
    <property type="entry name" value="AcylCoA_DH/oxidase_NM_dom_sf"/>
</dbReference>
<protein>
    <submittedName>
        <fullName evidence="7">Acyl-CoA dehydrogenase family protein</fullName>
    </submittedName>
</protein>
<evidence type="ECO:0000256" key="4">
    <source>
        <dbReference type="ARBA" id="ARBA00022827"/>
    </source>
</evidence>
<dbReference type="SUPFAM" id="SSF47203">
    <property type="entry name" value="Acyl-CoA dehydrogenase C-terminal domain-like"/>
    <property type="match status" value="1"/>
</dbReference>
<keyword evidence="4" id="KW-0274">FAD</keyword>
<name>A0ABS9WWU6_9GAMM</name>
<evidence type="ECO:0000259" key="5">
    <source>
        <dbReference type="Pfam" id="PF00441"/>
    </source>
</evidence>
<dbReference type="Gene3D" id="1.20.140.10">
    <property type="entry name" value="Butyryl-CoA Dehydrogenase, subunit A, domain 3"/>
    <property type="match status" value="1"/>
</dbReference>
<evidence type="ECO:0000313" key="8">
    <source>
        <dbReference type="Proteomes" id="UP001139646"/>
    </source>
</evidence>
<dbReference type="RefSeq" id="WP_242283074.1">
    <property type="nucleotide sequence ID" value="NZ_JAKKSL010000001.1"/>
</dbReference>
<sequence>MNLSNHVQNYDENAAMTDLEAEMVRNAAQSFATSESPLTLVRTAEAGDWSQINKSWEKLAQLGWLEILQYQETESEGLISACVIAEELGRAAYPLPFAEAATLALPLLAEYAQNKVDIDSITLGNKRVAFAIPLMGLPTKFERLTALDSDNVWIANQLDEAELLIIPTLQDGQPAIALINRPTSGWHSTPMPDLANNAYSQISTEDLANADLIPVNWQSLSKAFDHFRLVTCAYIVGLSSQVADIAIEYAKERIAFDKPIGSFQAVQHRLAESALELSAAHLLVREASVTGDLSQIAIACIQTCEAGKKSTFTARKYGVAWGIPWK</sequence>
<evidence type="ECO:0000259" key="6">
    <source>
        <dbReference type="Pfam" id="PF02771"/>
    </source>
</evidence>